<keyword evidence="2" id="KW-1185">Reference proteome</keyword>
<sequence>MEGTSRPFETGGSARGYTTMIKTRRDTVTEADYTIVDYGWDDRLAGKRETDNPYPINNWKHYDWEKGWKMADITDEIDHYMHPAAQPKKPSQSPPV</sequence>
<reference evidence="1 2" key="1">
    <citation type="submission" date="2018-11" db="EMBL/GenBank/DDBJ databases">
        <title>Genomic Encyclopedia of Type Strains, Phase IV (KMG-IV): sequencing the most valuable type-strain genomes for metagenomic binning, comparative biology and taxonomic classification.</title>
        <authorList>
            <person name="Goeker M."/>
        </authorList>
    </citation>
    <scope>NUCLEOTIDE SEQUENCE [LARGE SCALE GENOMIC DNA]</scope>
    <source>
        <strain evidence="1 2">DSM 100316</strain>
    </source>
</reference>
<accession>A0A3N2DK83</accession>
<dbReference type="Proteomes" id="UP000275394">
    <property type="component" value="Unassembled WGS sequence"/>
</dbReference>
<dbReference type="EMBL" id="RKHR01000005">
    <property type="protein sequence ID" value="ROS00221.1"/>
    <property type="molecule type" value="Genomic_DNA"/>
</dbReference>
<name>A0A3N2DK83_9GAMM</name>
<gene>
    <name evidence="1" type="ORF">EDC56_2859</name>
</gene>
<evidence type="ECO:0000313" key="1">
    <source>
        <dbReference type="EMBL" id="ROS00221.1"/>
    </source>
</evidence>
<proteinExistence type="predicted"/>
<organism evidence="1 2">
    <name type="scientific">Sinobacterium caligoides</name>
    <dbReference type="NCBI Taxonomy" id="933926"/>
    <lineage>
        <taxon>Bacteria</taxon>
        <taxon>Pseudomonadati</taxon>
        <taxon>Pseudomonadota</taxon>
        <taxon>Gammaproteobacteria</taxon>
        <taxon>Cellvibrionales</taxon>
        <taxon>Spongiibacteraceae</taxon>
        <taxon>Sinobacterium</taxon>
    </lineage>
</organism>
<comment type="caution">
    <text evidence="1">The sequence shown here is derived from an EMBL/GenBank/DDBJ whole genome shotgun (WGS) entry which is preliminary data.</text>
</comment>
<dbReference type="AlphaFoldDB" id="A0A3N2DK83"/>
<evidence type="ECO:0000313" key="2">
    <source>
        <dbReference type="Proteomes" id="UP000275394"/>
    </source>
</evidence>
<protein>
    <submittedName>
        <fullName evidence="1">Uncharacterized protein</fullName>
    </submittedName>
</protein>